<organism evidence="1 2">
    <name type="scientific">Vallitalea guaymasensis</name>
    <dbReference type="NCBI Taxonomy" id="1185412"/>
    <lineage>
        <taxon>Bacteria</taxon>
        <taxon>Bacillati</taxon>
        <taxon>Bacillota</taxon>
        <taxon>Clostridia</taxon>
        <taxon>Lachnospirales</taxon>
        <taxon>Vallitaleaceae</taxon>
        <taxon>Vallitalea</taxon>
    </lineage>
</organism>
<dbReference type="RefSeq" id="WP_212692751.1">
    <property type="nucleotide sequence ID" value="NZ_CP058561.1"/>
</dbReference>
<name>A0A8J8SBN1_9FIRM</name>
<evidence type="ECO:0000313" key="1">
    <source>
        <dbReference type="EMBL" id="QUH28526.1"/>
    </source>
</evidence>
<reference evidence="1 2" key="1">
    <citation type="submission" date="2020-07" db="EMBL/GenBank/DDBJ databases">
        <title>Vallitalea guaymasensis genome.</title>
        <authorList>
            <person name="Postec A."/>
        </authorList>
    </citation>
    <scope>NUCLEOTIDE SEQUENCE [LARGE SCALE GENOMIC DNA]</scope>
    <source>
        <strain evidence="1 2">Ra1766G1</strain>
    </source>
</reference>
<dbReference type="AlphaFoldDB" id="A0A8J8SBN1"/>
<accession>A0A8J8SBN1</accession>
<keyword evidence="2" id="KW-1185">Reference proteome</keyword>
<proteinExistence type="predicted"/>
<dbReference type="EMBL" id="CP058561">
    <property type="protein sequence ID" value="QUH28526.1"/>
    <property type="molecule type" value="Genomic_DNA"/>
</dbReference>
<gene>
    <name evidence="1" type="ORF">HYG85_06140</name>
</gene>
<dbReference type="Proteomes" id="UP000677305">
    <property type="component" value="Chromosome"/>
</dbReference>
<dbReference type="KEGG" id="vgu:HYG85_06140"/>
<protein>
    <submittedName>
        <fullName evidence="1">Uncharacterized protein</fullName>
    </submittedName>
</protein>
<sequence length="358" mass="40645">MGTFCSNLQLKRKKSIDTDTDTVVDAISVMMKNSGYVEAESYDFDRKITLIARPDSKWMSLFDSNLDASNIELSTDMAISLGKVIDTEILCISVIDSDYFNIELFRDGKMKANITNLNEMSTVSYKNIKAWINCGEEIDSKTIKSIFSKNTVFLDDKISEFANTFSIDNSLCLLSHRHLHELDLNSAITLFFKNAKEDQEDTELDQTKLQFVSYYMEYKSNIGNNKSYKFTVKNLGKSSVGFQVIICGEAINSGFISVSDCQLSVDDISLNKKFWKATLQNGTNGYVCDFSDLVIPNSCNIDYPQTQKDFKILIKTYISVNISFENHRKCNSNMFIYFLPIKNAREGQVGTNMKVEII</sequence>
<evidence type="ECO:0000313" key="2">
    <source>
        <dbReference type="Proteomes" id="UP000677305"/>
    </source>
</evidence>